<reference evidence="4" key="1">
    <citation type="submission" date="2016-06" db="EMBL/GenBank/DDBJ databases">
        <title>Parallel loss of symbiosis genes in relatives of nitrogen-fixing non-legume Parasponia.</title>
        <authorList>
            <person name="Van Velzen R."/>
            <person name="Holmer R."/>
            <person name="Bu F."/>
            <person name="Rutten L."/>
            <person name="Van Zeijl A."/>
            <person name="Liu W."/>
            <person name="Santuari L."/>
            <person name="Cao Q."/>
            <person name="Sharma T."/>
            <person name="Shen D."/>
            <person name="Roswanjaya Y."/>
            <person name="Wardhani T."/>
            <person name="Kalhor M.S."/>
            <person name="Jansen J."/>
            <person name="Van den Hoogen J."/>
            <person name="Gungor B."/>
            <person name="Hartog M."/>
            <person name="Hontelez J."/>
            <person name="Verver J."/>
            <person name="Yang W.-C."/>
            <person name="Schijlen E."/>
            <person name="Repin R."/>
            <person name="Schilthuizen M."/>
            <person name="Schranz E."/>
            <person name="Heidstra R."/>
            <person name="Miyata K."/>
            <person name="Fedorova E."/>
            <person name="Kohlen W."/>
            <person name="Bisseling T."/>
            <person name="Smit S."/>
            <person name="Geurts R."/>
        </authorList>
    </citation>
    <scope>NUCLEOTIDE SEQUENCE [LARGE SCALE GENOMIC DNA]</scope>
    <source>
        <strain evidence="4">cv. RG33-2</strain>
    </source>
</reference>
<comment type="caution">
    <text evidence="3">The sequence shown here is derived from an EMBL/GenBank/DDBJ whole genome shotgun (WGS) entry which is preliminary data.</text>
</comment>
<dbReference type="InParanoid" id="A0A2P5D2W3"/>
<dbReference type="SUPFAM" id="SSF50692">
    <property type="entry name" value="ADC-like"/>
    <property type="match status" value="1"/>
</dbReference>
<feature type="compositionally biased region" description="Polar residues" evidence="1">
    <location>
        <begin position="1"/>
        <end position="13"/>
    </location>
</feature>
<dbReference type="EMBL" id="JXTC01000302">
    <property type="protein sequence ID" value="PON67622.1"/>
    <property type="molecule type" value="Genomic_DNA"/>
</dbReference>
<dbReference type="InterPro" id="IPR050796">
    <property type="entry name" value="SCF_F-box_component"/>
</dbReference>
<dbReference type="SUPFAM" id="SSF81383">
    <property type="entry name" value="F-box domain"/>
    <property type="match status" value="1"/>
</dbReference>
<dbReference type="AlphaFoldDB" id="A0A2P5D2W3"/>
<dbReference type="InterPro" id="IPR036047">
    <property type="entry name" value="F-box-like_dom_sf"/>
</dbReference>
<dbReference type="Pfam" id="PF24750">
    <property type="entry name" value="b-prop_At3g26010-like"/>
    <property type="match status" value="1"/>
</dbReference>
<evidence type="ECO:0000313" key="4">
    <source>
        <dbReference type="Proteomes" id="UP000237000"/>
    </source>
</evidence>
<sequence>SMSKSNQAESSKLGSGRKRNFSTAISVEREKAPNRLIVDEAIGDDNAVASLPPDTMGKLHLSYGDPVLIKGKRSRQAVSIAIAYDDTCCDDDDEPKIRLSKSVMNDLRVRIGDVVSVHRCGNRERILPTDDTTEGNNRLSKFLNNVHDELLYEIFVRFPDCRSAVQYSSVCKRWSSIISNSAFVQDFIHIHDHCQPFSDDYYSLRPFTILFRRHNLYFDNDDEHESQYFDPFCQVFSEKSKILHGKMPSNYFNFLPCPVAMLASFDDLVVVTSIEHAPISGATDNYICNPLTKQWLALPKVSLPSRIRGYGLVREPTICNKQLGCTTNARYRVVLIGRAISRSDLVRGRYNEFVAVVFCSEIGQWSESIISLRHWGIESNLDIKVVASNGVLYWLEGYPLKGIVAFDPFNDIHTKQCRFINLPVVCFKNTQRSTEGKVCLGVVKGQLRLSQLSKVQSYFVFKVWELKNWEGESPSWDLVYNLKLNSSERKMFVLSFHPNNTNVVFLLCGNNVCRYEISEKKYEKVGKYPDELEIDPEADSLSLTLIHPSWPTQIAELPSS</sequence>
<dbReference type="STRING" id="63057.A0A2P5D2W3"/>
<dbReference type="OrthoDB" id="1160067at2759"/>
<evidence type="ECO:0000256" key="1">
    <source>
        <dbReference type="SAM" id="MobiDB-lite"/>
    </source>
</evidence>
<gene>
    <name evidence="3" type="ORF">TorRG33x02_264110</name>
</gene>
<accession>A0A2P5D2W3</accession>
<name>A0A2P5D2W3_TREOI</name>
<evidence type="ECO:0000313" key="3">
    <source>
        <dbReference type="EMBL" id="PON67622.1"/>
    </source>
</evidence>
<dbReference type="SMART" id="SM01073">
    <property type="entry name" value="CDC48_N"/>
    <property type="match status" value="1"/>
</dbReference>
<protein>
    <recommendedName>
        <fullName evidence="2">CDC48 N-terminal subdomain domain-containing protein</fullName>
    </recommendedName>
</protein>
<feature type="non-terminal residue" evidence="3">
    <location>
        <position position="1"/>
    </location>
</feature>
<evidence type="ECO:0000259" key="2">
    <source>
        <dbReference type="SMART" id="SM01073"/>
    </source>
</evidence>
<dbReference type="InterPro" id="IPR003338">
    <property type="entry name" value="CDC4_N-term_subdom"/>
</dbReference>
<dbReference type="Gene3D" id="2.40.40.20">
    <property type="match status" value="1"/>
</dbReference>
<dbReference type="InterPro" id="IPR056592">
    <property type="entry name" value="Beta-prop_At3g26010-like"/>
</dbReference>
<dbReference type="FunFam" id="2.40.40.20:FF:000003">
    <property type="entry name" value="Transitional endoplasmic reticulum ATPase"/>
    <property type="match status" value="1"/>
</dbReference>
<dbReference type="InterPro" id="IPR009010">
    <property type="entry name" value="Asp_de-COase-like_dom_sf"/>
</dbReference>
<feature type="domain" description="CDC48 N-terminal subdomain" evidence="2">
    <location>
        <begin position="35"/>
        <end position="122"/>
    </location>
</feature>
<dbReference type="FunCoup" id="A0A2P5D2W3">
    <property type="interactions" value="213"/>
</dbReference>
<dbReference type="PANTHER" id="PTHR31672">
    <property type="entry name" value="BNACNNG10540D PROTEIN"/>
    <property type="match status" value="1"/>
</dbReference>
<feature type="region of interest" description="Disordered" evidence="1">
    <location>
        <begin position="1"/>
        <end position="25"/>
    </location>
</feature>
<organism evidence="3 4">
    <name type="scientific">Trema orientale</name>
    <name type="common">Charcoal tree</name>
    <name type="synonym">Celtis orientalis</name>
    <dbReference type="NCBI Taxonomy" id="63057"/>
    <lineage>
        <taxon>Eukaryota</taxon>
        <taxon>Viridiplantae</taxon>
        <taxon>Streptophyta</taxon>
        <taxon>Embryophyta</taxon>
        <taxon>Tracheophyta</taxon>
        <taxon>Spermatophyta</taxon>
        <taxon>Magnoliopsida</taxon>
        <taxon>eudicotyledons</taxon>
        <taxon>Gunneridae</taxon>
        <taxon>Pentapetalae</taxon>
        <taxon>rosids</taxon>
        <taxon>fabids</taxon>
        <taxon>Rosales</taxon>
        <taxon>Cannabaceae</taxon>
        <taxon>Trema</taxon>
    </lineage>
</organism>
<dbReference type="Proteomes" id="UP000237000">
    <property type="component" value="Unassembled WGS sequence"/>
</dbReference>
<dbReference type="Pfam" id="PF02359">
    <property type="entry name" value="CDC48_N"/>
    <property type="match status" value="1"/>
</dbReference>
<keyword evidence="4" id="KW-1185">Reference proteome</keyword>
<dbReference type="Gene3D" id="1.20.1280.50">
    <property type="match status" value="1"/>
</dbReference>
<dbReference type="PANTHER" id="PTHR31672:SF8">
    <property type="entry name" value="F-BOX DOMAIN-CONTAINING PROTEIN"/>
    <property type="match status" value="1"/>
</dbReference>
<proteinExistence type="predicted"/>